<dbReference type="AlphaFoldDB" id="A0A844NV55"/>
<proteinExistence type="predicted"/>
<gene>
    <name evidence="1" type="ORF">GNQ48_31160</name>
    <name evidence="2" type="ORF">L4V69_01230</name>
</gene>
<keyword evidence="2" id="KW-0614">Plasmid</keyword>
<name>A0A844NV55_PSEAI</name>
<dbReference type="Proteomes" id="UP001297540">
    <property type="component" value="Plasmid unnamed1"/>
</dbReference>
<reference evidence="2" key="3">
    <citation type="submission" date="2023-10" db="EMBL/GenBank/DDBJ databases">
        <title>Pathogen: clinical or host-associated sample.</title>
        <authorList>
            <person name="Hergert J."/>
            <person name="Casey R."/>
            <person name="Wagner J."/>
            <person name="Young E.L."/>
            <person name="Oakeson K.F."/>
        </authorList>
    </citation>
    <scope>NUCLEOTIDE SEQUENCE</scope>
    <source>
        <strain evidence="2">2021CK-01020</strain>
        <plasmid evidence="2">unnamed1</plasmid>
    </source>
</reference>
<sequence length="133" mass="14157">MLVSLNMVNSLNHDTARATLDQCRPASARPARGQWQSPPGGPGYLQRLKRKPGLLGCAEEALEVPVEYFTGLAAAGYDLAAHFQVLDVDSATGITLLVRQLGFQLIYDRASAFGGGPASALHLRTPSGRLLQA</sequence>
<evidence type="ECO:0000313" key="1">
    <source>
        <dbReference type="EMBL" id="MUI39446.1"/>
    </source>
</evidence>
<dbReference type="Proteomes" id="UP000433532">
    <property type="component" value="Unassembled WGS sequence"/>
</dbReference>
<evidence type="ECO:0000313" key="2">
    <source>
        <dbReference type="EMBL" id="WOS74822.1"/>
    </source>
</evidence>
<organism evidence="1 3">
    <name type="scientific">Pseudomonas aeruginosa</name>
    <dbReference type="NCBI Taxonomy" id="287"/>
    <lineage>
        <taxon>Bacteria</taxon>
        <taxon>Pseudomonadati</taxon>
        <taxon>Pseudomonadota</taxon>
        <taxon>Gammaproteobacteria</taxon>
        <taxon>Pseudomonadales</taxon>
        <taxon>Pseudomonadaceae</taxon>
        <taxon>Pseudomonas</taxon>
    </lineage>
</organism>
<dbReference type="EMBL" id="CP136985">
    <property type="protein sequence ID" value="WOS74822.1"/>
    <property type="molecule type" value="Genomic_DNA"/>
</dbReference>
<geneLocation type="plasmid" evidence="2 4">
    <name>unnamed1</name>
</geneLocation>
<accession>A0A844NV55</accession>
<dbReference type="RefSeq" id="WP_153570670.1">
    <property type="nucleotide sequence ID" value="NZ_CP124659.1"/>
</dbReference>
<dbReference type="EMBL" id="WOAD01000059">
    <property type="protein sequence ID" value="MUI39446.1"/>
    <property type="molecule type" value="Genomic_DNA"/>
</dbReference>
<evidence type="ECO:0000313" key="4">
    <source>
        <dbReference type="Proteomes" id="UP001297540"/>
    </source>
</evidence>
<evidence type="ECO:0000313" key="3">
    <source>
        <dbReference type="Proteomes" id="UP000433532"/>
    </source>
</evidence>
<reference evidence="2" key="2">
    <citation type="submission" date="2023-06" db="EMBL/GenBank/DDBJ databases">
        <authorList>
            <consortium name="Clinical and Environmental Microbiology Branch: Whole genome sequencing antimicrobial resistance pathogens in the healthcare setting"/>
        </authorList>
    </citation>
    <scope>NUCLEOTIDE SEQUENCE</scope>
    <source>
        <strain evidence="2">2021CK-01020</strain>
        <plasmid evidence="2">unnamed1</plasmid>
    </source>
</reference>
<reference evidence="1 3" key="1">
    <citation type="submission" date="2019-11" db="EMBL/GenBank/DDBJ databases">
        <title>Genomes of ocular Pseudomonas aeruginosa isolates.</title>
        <authorList>
            <person name="Khan M."/>
            <person name="Rice S.A."/>
            <person name="Willcox M.D.P."/>
            <person name="Stapleton F."/>
        </authorList>
    </citation>
    <scope>NUCLEOTIDE SEQUENCE [LARGE SCALE GENOMIC DNA]</scope>
    <source>
        <strain evidence="1 3">PA221</strain>
    </source>
</reference>
<protein>
    <submittedName>
        <fullName evidence="1">Uncharacterized protein</fullName>
    </submittedName>
</protein>